<accession>A0ABX1RRC5</accession>
<gene>
    <name evidence="1" type="ORF">HF577_31755</name>
</gene>
<sequence>MLVADALAAGRSWVLAHGPTTPGFRGAFFSGSVAVRPATAEHPPWSDVDVMVVLAVEPVPPKPGKIRHRGALLDVTYLPWSLVADVGTVATSYHLAHCFARDQVILDPTGHLRLLHATIAPSFADPAAVRLRCENIITTLESRLAALDPSRTWHEQVAAWMFPAGLPAHVVLVAACRNPTVRLRYLAAREVLGACDLDALYESLLAVLGCAACRPETVRRHLDRLATVFDEAAAVARTPFFFTGDITAAARPIAIDGSRRLVDGGDHREAVFWIIATFARCLQILTADAPVSVRRSGAAAFRAAVEDLLGLRGPDDLRARADAVLALLPELRRAAATITASGREPDSRPRYSSP</sequence>
<name>A0ABX1RRC5_9PSEU</name>
<dbReference type="RefSeq" id="WP_169399683.1">
    <property type="nucleotide sequence ID" value="NZ_BAAAJH010000002.1"/>
</dbReference>
<evidence type="ECO:0008006" key="3">
    <source>
        <dbReference type="Google" id="ProtNLM"/>
    </source>
</evidence>
<comment type="caution">
    <text evidence="1">The sequence shown here is derived from an EMBL/GenBank/DDBJ whole genome shotgun (WGS) entry which is preliminary data.</text>
</comment>
<evidence type="ECO:0000313" key="2">
    <source>
        <dbReference type="Proteomes" id="UP001296706"/>
    </source>
</evidence>
<proteinExistence type="predicted"/>
<dbReference type="Proteomes" id="UP001296706">
    <property type="component" value="Unassembled WGS sequence"/>
</dbReference>
<evidence type="ECO:0000313" key="1">
    <source>
        <dbReference type="EMBL" id="NMH81650.1"/>
    </source>
</evidence>
<keyword evidence="2" id="KW-1185">Reference proteome</keyword>
<organism evidence="1 2">
    <name type="scientific">Pseudonocardia xinjiangensis</name>
    <dbReference type="NCBI Taxonomy" id="75289"/>
    <lineage>
        <taxon>Bacteria</taxon>
        <taxon>Bacillati</taxon>
        <taxon>Actinomycetota</taxon>
        <taxon>Actinomycetes</taxon>
        <taxon>Pseudonocardiales</taxon>
        <taxon>Pseudonocardiaceae</taxon>
        <taxon>Pseudonocardia</taxon>
    </lineage>
</organism>
<protein>
    <recommendedName>
        <fullName evidence="3">Nucleotidyltransferase-like protein</fullName>
    </recommendedName>
</protein>
<reference evidence="1 2" key="1">
    <citation type="submission" date="2020-04" db="EMBL/GenBank/DDBJ databases">
        <authorList>
            <person name="Klaysubun C."/>
            <person name="Duangmal K."/>
            <person name="Lipun K."/>
        </authorList>
    </citation>
    <scope>NUCLEOTIDE SEQUENCE [LARGE SCALE GENOMIC DNA]</scope>
    <source>
        <strain evidence="1 2">JCM 11839</strain>
    </source>
</reference>
<dbReference type="EMBL" id="JAAXKY010000162">
    <property type="protein sequence ID" value="NMH81650.1"/>
    <property type="molecule type" value="Genomic_DNA"/>
</dbReference>